<proteinExistence type="predicted"/>
<reference evidence="1" key="2">
    <citation type="journal article" date="2015" name="Data Brief">
        <title>Shoot transcriptome of the giant reed, Arundo donax.</title>
        <authorList>
            <person name="Barrero R.A."/>
            <person name="Guerrero F.D."/>
            <person name="Moolhuijzen P."/>
            <person name="Goolsby J.A."/>
            <person name="Tidwell J."/>
            <person name="Bellgard S.E."/>
            <person name="Bellgard M.I."/>
        </authorList>
    </citation>
    <scope>NUCLEOTIDE SEQUENCE</scope>
    <source>
        <tissue evidence="1">Shoot tissue taken approximately 20 cm above the soil surface</tissue>
    </source>
</reference>
<protein>
    <submittedName>
        <fullName evidence="1">Uncharacterized protein</fullName>
    </submittedName>
</protein>
<accession>A0A0A9BLS3</accession>
<dbReference type="EMBL" id="GBRH01232966">
    <property type="protein sequence ID" value="JAD64929.1"/>
    <property type="molecule type" value="Transcribed_RNA"/>
</dbReference>
<reference evidence="1" key="1">
    <citation type="submission" date="2014-09" db="EMBL/GenBank/DDBJ databases">
        <authorList>
            <person name="Magalhaes I.L.F."/>
            <person name="Oliveira U."/>
            <person name="Santos F.R."/>
            <person name="Vidigal T.H.D.A."/>
            <person name="Brescovit A.D."/>
            <person name="Santos A.J."/>
        </authorList>
    </citation>
    <scope>NUCLEOTIDE SEQUENCE</scope>
    <source>
        <tissue evidence="1">Shoot tissue taken approximately 20 cm above the soil surface</tissue>
    </source>
</reference>
<sequence>MFLFIMTLYLVKVSWFQFIHA</sequence>
<dbReference type="AlphaFoldDB" id="A0A0A9BLS3"/>
<name>A0A0A9BLS3_ARUDO</name>
<organism evidence="1">
    <name type="scientific">Arundo donax</name>
    <name type="common">Giant reed</name>
    <name type="synonym">Donax arundinaceus</name>
    <dbReference type="NCBI Taxonomy" id="35708"/>
    <lineage>
        <taxon>Eukaryota</taxon>
        <taxon>Viridiplantae</taxon>
        <taxon>Streptophyta</taxon>
        <taxon>Embryophyta</taxon>
        <taxon>Tracheophyta</taxon>
        <taxon>Spermatophyta</taxon>
        <taxon>Magnoliopsida</taxon>
        <taxon>Liliopsida</taxon>
        <taxon>Poales</taxon>
        <taxon>Poaceae</taxon>
        <taxon>PACMAD clade</taxon>
        <taxon>Arundinoideae</taxon>
        <taxon>Arundineae</taxon>
        <taxon>Arundo</taxon>
    </lineage>
</organism>
<evidence type="ECO:0000313" key="1">
    <source>
        <dbReference type="EMBL" id="JAD64929.1"/>
    </source>
</evidence>